<dbReference type="Pfam" id="PF06324">
    <property type="entry name" value="Pigment_DH"/>
    <property type="match status" value="1"/>
</dbReference>
<dbReference type="GO" id="GO:0005179">
    <property type="term" value="F:hormone activity"/>
    <property type="evidence" value="ECO:0007669"/>
    <property type="project" value="InterPro"/>
</dbReference>
<keyword evidence="4" id="KW-0027">Amidation</keyword>
<organism evidence="6 7">
    <name type="scientific">Chironomus riparius</name>
    <dbReference type="NCBI Taxonomy" id="315576"/>
    <lineage>
        <taxon>Eukaryota</taxon>
        <taxon>Metazoa</taxon>
        <taxon>Ecdysozoa</taxon>
        <taxon>Arthropoda</taxon>
        <taxon>Hexapoda</taxon>
        <taxon>Insecta</taxon>
        <taxon>Pterygota</taxon>
        <taxon>Neoptera</taxon>
        <taxon>Endopterygota</taxon>
        <taxon>Diptera</taxon>
        <taxon>Nematocera</taxon>
        <taxon>Chironomoidea</taxon>
        <taxon>Chironomidae</taxon>
        <taxon>Chironominae</taxon>
        <taxon>Chironomus</taxon>
    </lineage>
</organism>
<evidence type="ECO:0000313" key="7">
    <source>
        <dbReference type="Proteomes" id="UP001153620"/>
    </source>
</evidence>
<proteinExistence type="inferred from homology"/>
<dbReference type="GO" id="GO:0005576">
    <property type="term" value="C:extracellular region"/>
    <property type="evidence" value="ECO:0007669"/>
    <property type="project" value="UniProtKB-SubCell"/>
</dbReference>
<keyword evidence="7" id="KW-1185">Reference proteome</keyword>
<protein>
    <submittedName>
        <fullName evidence="6">Uncharacterized protein</fullName>
    </submittedName>
</protein>
<reference evidence="6" key="1">
    <citation type="submission" date="2022-01" db="EMBL/GenBank/DDBJ databases">
        <authorList>
            <person name="King R."/>
        </authorList>
    </citation>
    <scope>NUCLEOTIDE SEQUENCE</scope>
</reference>
<feature type="chain" id="PRO_5040265027" evidence="5">
    <location>
        <begin position="23"/>
        <end position="102"/>
    </location>
</feature>
<dbReference type="Proteomes" id="UP001153620">
    <property type="component" value="Chromosome 2"/>
</dbReference>
<accession>A0A9N9RYX4</accession>
<dbReference type="EMBL" id="OU895878">
    <property type="protein sequence ID" value="CAG9805722.1"/>
    <property type="molecule type" value="Genomic_DNA"/>
</dbReference>
<keyword evidence="3" id="KW-0964">Secreted</keyword>
<evidence type="ECO:0000256" key="5">
    <source>
        <dbReference type="SAM" id="SignalP"/>
    </source>
</evidence>
<reference evidence="6" key="2">
    <citation type="submission" date="2022-10" db="EMBL/GenBank/DDBJ databases">
        <authorList>
            <consortium name="ENA_rothamsted_submissions"/>
            <consortium name="culmorum"/>
            <person name="King R."/>
        </authorList>
    </citation>
    <scope>NUCLEOTIDE SEQUENCE</scope>
</reference>
<sequence length="102" mass="11652">MVKSSDILKLILVIQFVEFCVALPLNEDVYDSAYDQELNGYVPIASLVAPSNYWQQKAFPTSRYYPSLNERNIKTWLVPSKRNSELINSLLGLPKNMDQIGK</sequence>
<evidence type="ECO:0000256" key="2">
    <source>
        <dbReference type="ARBA" id="ARBA00010172"/>
    </source>
</evidence>
<gene>
    <name evidence="6" type="ORF">CHIRRI_LOCUS8591</name>
</gene>
<evidence type="ECO:0000256" key="4">
    <source>
        <dbReference type="ARBA" id="ARBA00022815"/>
    </source>
</evidence>
<dbReference type="AlphaFoldDB" id="A0A9N9RYX4"/>
<comment type="subcellular location">
    <subcellularLocation>
        <location evidence="1">Secreted</location>
    </subcellularLocation>
</comment>
<dbReference type="OrthoDB" id="8178425at2759"/>
<feature type="signal peptide" evidence="5">
    <location>
        <begin position="1"/>
        <end position="22"/>
    </location>
</feature>
<keyword evidence="5" id="KW-0732">Signal</keyword>
<evidence type="ECO:0000256" key="1">
    <source>
        <dbReference type="ARBA" id="ARBA00004613"/>
    </source>
</evidence>
<name>A0A9N9RYX4_9DIPT</name>
<dbReference type="GO" id="GO:0009416">
    <property type="term" value="P:response to light stimulus"/>
    <property type="evidence" value="ECO:0007669"/>
    <property type="project" value="InterPro"/>
</dbReference>
<dbReference type="InterPro" id="IPR009396">
    <property type="entry name" value="Pigment_DH"/>
</dbReference>
<evidence type="ECO:0000313" key="6">
    <source>
        <dbReference type="EMBL" id="CAG9805722.1"/>
    </source>
</evidence>
<comment type="similarity">
    <text evidence="2">Belongs to the arthropod PDH family.</text>
</comment>
<evidence type="ECO:0000256" key="3">
    <source>
        <dbReference type="ARBA" id="ARBA00022525"/>
    </source>
</evidence>